<dbReference type="InterPro" id="IPR038731">
    <property type="entry name" value="RgtA/B/C-like"/>
</dbReference>
<dbReference type="PANTHER" id="PTHR33908">
    <property type="entry name" value="MANNOSYLTRANSFERASE YKCB-RELATED"/>
    <property type="match status" value="1"/>
</dbReference>
<gene>
    <name evidence="10" type="ORF">A3B45_00200</name>
</gene>
<proteinExistence type="predicted"/>
<feature type="transmembrane region" description="Helical" evidence="8">
    <location>
        <begin position="308"/>
        <end position="327"/>
    </location>
</feature>
<evidence type="ECO:0000256" key="3">
    <source>
        <dbReference type="ARBA" id="ARBA00022676"/>
    </source>
</evidence>
<dbReference type="AlphaFoldDB" id="A0A1F5KP98"/>
<keyword evidence="6 8" id="KW-1133">Transmembrane helix</keyword>
<evidence type="ECO:0000256" key="2">
    <source>
        <dbReference type="ARBA" id="ARBA00022475"/>
    </source>
</evidence>
<evidence type="ECO:0000256" key="5">
    <source>
        <dbReference type="ARBA" id="ARBA00022692"/>
    </source>
</evidence>
<feature type="transmembrane region" description="Helical" evidence="8">
    <location>
        <begin position="281"/>
        <end position="302"/>
    </location>
</feature>
<feature type="transmembrane region" description="Helical" evidence="8">
    <location>
        <begin position="91"/>
        <end position="112"/>
    </location>
</feature>
<feature type="domain" description="Glycosyltransferase RgtA/B/C/D-like" evidence="9">
    <location>
        <begin position="48"/>
        <end position="199"/>
    </location>
</feature>
<comment type="caution">
    <text evidence="10">The sequence shown here is derived from an EMBL/GenBank/DDBJ whole genome shotgun (WGS) entry which is preliminary data.</text>
</comment>
<dbReference type="GO" id="GO:0009103">
    <property type="term" value="P:lipopolysaccharide biosynthetic process"/>
    <property type="evidence" value="ECO:0007669"/>
    <property type="project" value="UniProtKB-ARBA"/>
</dbReference>
<feature type="transmembrane region" description="Helical" evidence="8">
    <location>
        <begin position="184"/>
        <end position="205"/>
    </location>
</feature>
<evidence type="ECO:0000259" key="9">
    <source>
        <dbReference type="Pfam" id="PF13231"/>
    </source>
</evidence>
<reference evidence="10 11" key="1">
    <citation type="journal article" date="2016" name="Nat. Commun.">
        <title>Thousands of microbial genomes shed light on interconnected biogeochemical processes in an aquifer system.</title>
        <authorList>
            <person name="Anantharaman K."/>
            <person name="Brown C.T."/>
            <person name="Hug L.A."/>
            <person name="Sharon I."/>
            <person name="Castelle C.J."/>
            <person name="Probst A.J."/>
            <person name="Thomas B.C."/>
            <person name="Singh A."/>
            <person name="Wilkins M.J."/>
            <person name="Karaoz U."/>
            <person name="Brodie E.L."/>
            <person name="Williams K.H."/>
            <person name="Hubbard S.S."/>
            <person name="Banfield J.F."/>
        </authorList>
    </citation>
    <scope>NUCLEOTIDE SEQUENCE [LARGE SCALE GENOMIC DNA]</scope>
</reference>
<dbReference type="InterPro" id="IPR050297">
    <property type="entry name" value="LipidA_mod_glycosyltrf_83"/>
</dbReference>
<evidence type="ECO:0000256" key="6">
    <source>
        <dbReference type="ARBA" id="ARBA00022989"/>
    </source>
</evidence>
<accession>A0A1F5KP98</accession>
<protein>
    <recommendedName>
        <fullName evidence="9">Glycosyltransferase RgtA/B/C/D-like domain-containing protein</fullName>
    </recommendedName>
</protein>
<keyword evidence="3" id="KW-0328">Glycosyltransferase</keyword>
<dbReference type="Proteomes" id="UP000178565">
    <property type="component" value="Unassembled WGS sequence"/>
</dbReference>
<keyword evidence="2" id="KW-1003">Cell membrane</keyword>
<name>A0A1F5KP98_9BACT</name>
<comment type="subcellular location">
    <subcellularLocation>
        <location evidence="1">Cell membrane</location>
        <topology evidence="1">Multi-pass membrane protein</topology>
    </subcellularLocation>
</comment>
<organism evidence="10 11">
    <name type="scientific">Candidatus Daviesbacteria bacterium RIFCSPLOWO2_01_FULL_39_12</name>
    <dbReference type="NCBI Taxonomy" id="1797785"/>
    <lineage>
        <taxon>Bacteria</taxon>
        <taxon>Candidatus Daviesiibacteriota</taxon>
    </lineage>
</organism>
<feature type="transmembrane region" description="Helical" evidence="8">
    <location>
        <begin position="119"/>
        <end position="137"/>
    </location>
</feature>
<dbReference type="EMBL" id="MFDM01000023">
    <property type="protein sequence ID" value="OGE42615.1"/>
    <property type="molecule type" value="Genomic_DNA"/>
</dbReference>
<evidence type="ECO:0000256" key="8">
    <source>
        <dbReference type="SAM" id="Phobius"/>
    </source>
</evidence>
<dbReference type="Pfam" id="PF13231">
    <property type="entry name" value="PMT_2"/>
    <property type="match status" value="1"/>
</dbReference>
<dbReference type="PANTHER" id="PTHR33908:SF11">
    <property type="entry name" value="MEMBRANE PROTEIN"/>
    <property type="match status" value="1"/>
</dbReference>
<evidence type="ECO:0000313" key="10">
    <source>
        <dbReference type="EMBL" id="OGE42615.1"/>
    </source>
</evidence>
<evidence type="ECO:0000256" key="7">
    <source>
        <dbReference type="ARBA" id="ARBA00023136"/>
    </source>
</evidence>
<evidence type="ECO:0000313" key="11">
    <source>
        <dbReference type="Proteomes" id="UP000178565"/>
    </source>
</evidence>
<dbReference type="GO" id="GO:0016763">
    <property type="term" value="F:pentosyltransferase activity"/>
    <property type="evidence" value="ECO:0007669"/>
    <property type="project" value="TreeGrafter"/>
</dbReference>
<sequence length="469" mass="55026">MIFLIIILATILRLINLDQSLWLDEATQAILSKSSIYSIIFQRGVDFHPPLSYLIMHFWIKLGTSEIWLRLLSVIFGVFTILLTYKVTKELFSRNVALVASFLLAINPYHIYYSQEVRMYAEAALFGTLSVFFFYLSTAKPKFLNYLGYILSTTALIYTHYDGFFLIFTQILYLLIIRKDKIRYFLSPLFIVFLLYIPWIPQFLIQLLNGLRANEYLPGWREALSLPFYKAVPLTFIKFSFGRISIEENFTHYLLAVLILGVVGFIFFNSPRRMREKNYQLVLFWFLIPILKALIISFQIPLNQPFRILYIIPAFCILLALGILNLGRVKNLFIGIIVVISLSGLILYYGSSKYQREDWRGASKFILKNINENSLVLFAWPQPFSPYTWYAKDKQSWGVVLRFPAEKREIEDNLRNLNQTKDVYIFEYLQDLSDPRRYVQGVIEENGFRLVKVYDFSGVGFINHYVKEN</sequence>
<feature type="transmembrane region" description="Helical" evidence="8">
    <location>
        <begin position="332"/>
        <end position="350"/>
    </location>
</feature>
<dbReference type="STRING" id="1797785.A3B45_00200"/>
<evidence type="ECO:0000256" key="1">
    <source>
        <dbReference type="ARBA" id="ARBA00004651"/>
    </source>
</evidence>
<feature type="transmembrane region" description="Helical" evidence="8">
    <location>
        <begin position="157"/>
        <end position="177"/>
    </location>
</feature>
<feature type="transmembrane region" description="Helical" evidence="8">
    <location>
        <begin position="67"/>
        <end position="85"/>
    </location>
</feature>
<evidence type="ECO:0000256" key="4">
    <source>
        <dbReference type="ARBA" id="ARBA00022679"/>
    </source>
</evidence>
<keyword evidence="7 8" id="KW-0472">Membrane</keyword>
<dbReference type="GO" id="GO:0005886">
    <property type="term" value="C:plasma membrane"/>
    <property type="evidence" value="ECO:0007669"/>
    <property type="project" value="UniProtKB-SubCell"/>
</dbReference>
<keyword evidence="5 8" id="KW-0812">Transmembrane</keyword>
<feature type="transmembrane region" description="Helical" evidence="8">
    <location>
        <begin position="250"/>
        <end position="269"/>
    </location>
</feature>
<keyword evidence="4" id="KW-0808">Transferase</keyword>